<proteinExistence type="predicted"/>
<dbReference type="Proteomes" id="UP001230051">
    <property type="component" value="Unassembled WGS sequence"/>
</dbReference>
<evidence type="ECO:0000313" key="2">
    <source>
        <dbReference type="EMBL" id="KAK1152863.1"/>
    </source>
</evidence>
<comment type="caution">
    <text evidence="2">The sequence shown here is derived from an EMBL/GenBank/DDBJ whole genome shotgun (WGS) entry which is preliminary data.</text>
</comment>
<feature type="region of interest" description="Disordered" evidence="1">
    <location>
        <begin position="217"/>
        <end position="254"/>
    </location>
</feature>
<gene>
    <name evidence="2" type="ORF">AOXY_G30557</name>
</gene>
<feature type="non-terminal residue" evidence="2">
    <location>
        <position position="254"/>
    </location>
</feature>
<feature type="compositionally biased region" description="Basic and acidic residues" evidence="1">
    <location>
        <begin position="225"/>
        <end position="254"/>
    </location>
</feature>
<dbReference type="EMBL" id="JAGXEW010000044">
    <property type="protein sequence ID" value="KAK1152863.1"/>
    <property type="molecule type" value="Genomic_DNA"/>
</dbReference>
<feature type="compositionally biased region" description="Polar residues" evidence="1">
    <location>
        <begin position="79"/>
        <end position="94"/>
    </location>
</feature>
<dbReference type="AlphaFoldDB" id="A0AAD8CNQ1"/>
<sequence>MDICASSASLLEEELASAIEPAVKAAVLSVMSALAKFVDSKCAVFHLRLDEREKDFESVMLRLEIAESELKAISEREYTNTAGNATQSATNTSEQHSRTNTDIIHLAEKGENRLRSASFFSDGIIAHGLSAPARVRSTAPVQPMREPVPAVQPALKSSRVLIQEDGSYSEQELLMRGDEHRRHTSTAGWTRAEGSKAESVPIQEELFGQEWCRSPKQATELTSIEGKEEKPGLDPVHVKEESRALDPVHVNEEI</sequence>
<keyword evidence="3" id="KW-1185">Reference proteome</keyword>
<name>A0AAD8CNQ1_ACIOX</name>
<evidence type="ECO:0000256" key="1">
    <source>
        <dbReference type="SAM" id="MobiDB-lite"/>
    </source>
</evidence>
<protein>
    <submittedName>
        <fullName evidence="2">Zinc finger protein 585A-like</fullName>
    </submittedName>
</protein>
<organism evidence="2 3">
    <name type="scientific">Acipenser oxyrinchus oxyrinchus</name>
    <dbReference type="NCBI Taxonomy" id="40147"/>
    <lineage>
        <taxon>Eukaryota</taxon>
        <taxon>Metazoa</taxon>
        <taxon>Chordata</taxon>
        <taxon>Craniata</taxon>
        <taxon>Vertebrata</taxon>
        <taxon>Euteleostomi</taxon>
        <taxon>Actinopterygii</taxon>
        <taxon>Chondrostei</taxon>
        <taxon>Acipenseriformes</taxon>
        <taxon>Acipenseridae</taxon>
        <taxon>Acipenser</taxon>
    </lineage>
</organism>
<evidence type="ECO:0000313" key="3">
    <source>
        <dbReference type="Proteomes" id="UP001230051"/>
    </source>
</evidence>
<feature type="region of interest" description="Disordered" evidence="1">
    <location>
        <begin position="177"/>
        <end position="197"/>
    </location>
</feature>
<reference evidence="2" key="1">
    <citation type="submission" date="2022-02" db="EMBL/GenBank/DDBJ databases">
        <title>Atlantic sturgeon de novo genome assembly.</title>
        <authorList>
            <person name="Stock M."/>
            <person name="Klopp C."/>
            <person name="Guiguen Y."/>
            <person name="Cabau C."/>
            <person name="Parinello H."/>
            <person name="Santidrian Yebra-Pimentel E."/>
            <person name="Kuhl H."/>
            <person name="Dirks R.P."/>
            <person name="Guessner J."/>
            <person name="Wuertz S."/>
            <person name="Du K."/>
            <person name="Schartl M."/>
        </authorList>
    </citation>
    <scope>NUCLEOTIDE SEQUENCE</scope>
    <source>
        <strain evidence="2">STURGEONOMICS-FGT-2020</strain>
        <tissue evidence="2">Whole blood</tissue>
    </source>
</reference>
<feature type="region of interest" description="Disordered" evidence="1">
    <location>
        <begin position="77"/>
        <end position="98"/>
    </location>
</feature>
<accession>A0AAD8CNQ1</accession>